<proteinExistence type="predicted"/>
<reference evidence="1 2" key="1">
    <citation type="submission" date="2017-11" db="EMBL/GenBank/DDBJ databases">
        <title>Isolation and Characterization of Family Methanocellaceae Species from Potential Methane Hydrate Area Offshore Southwestern Taiwan.</title>
        <authorList>
            <person name="Zhang W.-L."/>
            <person name="Chen W.-C."/>
            <person name="Lai M.-C."/>
            <person name="Chen S.-C."/>
        </authorList>
    </citation>
    <scope>NUCLEOTIDE SEQUENCE [LARGE SCALE GENOMIC DNA]</scope>
    <source>
        <strain evidence="1 2">CWC-04</strain>
    </source>
</reference>
<dbReference type="AlphaFoldDB" id="A0AAP2W6V0"/>
<sequence>MAGRPVMNHISIFVDIAIAHSYFHTMEKFIFLFIKPAFYVSILPEAVPAGMCRVNDSRKLIF</sequence>
<dbReference type="EMBL" id="PGCK01000010">
    <property type="protein sequence ID" value="MCD1295677.1"/>
    <property type="molecule type" value="Genomic_DNA"/>
</dbReference>
<protein>
    <submittedName>
        <fullName evidence="1">Uncharacterized protein</fullName>
    </submittedName>
</protein>
<name>A0AAP2W6V0_9EURY</name>
<dbReference type="Proteomes" id="UP001320159">
    <property type="component" value="Unassembled WGS sequence"/>
</dbReference>
<evidence type="ECO:0000313" key="2">
    <source>
        <dbReference type="Proteomes" id="UP001320159"/>
    </source>
</evidence>
<accession>A0AAP2W6V0</accession>
<evidence type="ECO:0000313" key="1">
    <source>
        <dbReference type="EMBL" id="MCD1295677.1"/>
    </source>
</evidence>
<comment type="caution">
    <text evidence="1">The sequence shown here is derived from an EMBL/GenBank/DDBJ whole genome shotgun (WGS) entry which is preliminary data.</text>
</comment>
<keyword evidence="2" id="KW-1185">Reference proteome</keyword>
<organism evidence="1 2">
    <name type="scientific">Methanooceanicella nereidis</name>
    <dbReference type="NCBI Taxonomy" id="2052831"/>
    <lineage>
        <taxon>Archaea</taxon>
        <taxon>Methanobacteriati</taxon>
        <taxon>Methanobacteriota</taxon>
        <taxon>Stenosarchaea group</taxon>
        <taxon>Methanomicrobia</taxon>
        <taxon>Methanocellales</taxon>
        <taxon>Methanocellaceae</taxon>
        <taxon>Methanooceanicella</taxon>
    </lineage>
</organism>
<gene>
    <name evidence="1" type="ORF">CUJ83_11780</name>
</gene>